<feature type="compositionally biased region" description="Basic residues" evidence="1">
    <location>
        <begin position="134"/>
        <end position="144"/>
    </location>
</feature>
<feature type="compositionally biased region" description="Low complexity" evidence="1">
    <location>
        <begin position="30"/>
        <end position="43"/>
    </location>
</feature>
<sequence length="152" mass="17458">MSFLFSKKTRVPSIDIDHEMDQENHKNSKQQKLQSTTTTTLSRVRSKSSVDKLDSSNNNNNNSNNESSQQGTSSSWNVLGRARANSSKQNADRFQKAEEDLEREHSGAMTHLKEKGKIGDYEDEHEEEQQEKVSKRRFSLKKKKNAELLTEQ</sequence>
<dbReference type="KEGG" id="ngr:NAEGRDRAFT_48473"/>
<dbReference type="VEuPathDB" id="AmoebaDB:NAEGRDRAFT_48473"/>
<accession>D2VCP4</accession>
<feature type="region of interest" description="Disordered" evidence="1">
    <location>
        <begin position="1"/>
        <end position="152"/>
    </location>
</feature>
<protein>
    <submittedName>
        <fullName evidence="2">Predicted protein</fullName>
    </submittedName>
</protein>
<organism evidence="3">
    <name type="scientific">Naegleria gruberi</name>
    <name type="common">Amoeba</name>
    <dbReference type="NCBI Taxonomy" id="5762"/>
    <lineage>
        <taxon>Eukaryota</taxon>
        <taxon>Discoba</taxon>
        <taxon>Heterolobosea</taxon>
        <taxon>Tetramitia</taxon>
        <taxon>Eutetramitia</taxon>
        <taxon>Vahlkampfiidae</taxon>
        <taxon>Naegleria</taxon>
    </lineage>
</organism>
<dbReference type="AlphaFoldDB" id="D2VCP4"/>
<dbReference type="Proteomes" id="UP000006671">
    <property type="component" value="Unassembled WGS sequence"/>
</dbReference>
<dbReference type="GeneID" id="8850453"/>
<dbReference type="EMBL" id="GG738863">
    <property type="protein sequence ID" value="EFC45341.1"/>
    <property type="molecule type" value="Genomic_DNA"/>
</dbReference>
<feature type="compositionally biased region" description="Basic and acidic residues" evidence="1">
    <location>
        <begin position="90"/>
        <end position="120"/>
    </location>
</feature>
<proteinExistence type="predicted"/>
<reference evidence="2 3" key="1">
    <citation type="journal article" date="2010" name="Cell">
        <title>The genome of Naegleria gruberi illuminates early eukaryotic versatility.</title>
        <authorList>
            <person name="Fritz-Laylin L.K."/>
            <person name="Prochnik S.E."/>
            <person name="Ginger M.L."/>
            <person name="Dacks J.B."/>
            <person name="Carpenter M.L."/>
            <person name="Field M.C."/>
            <person name="Kuo A."/>
            <person name="Paredez A."/>
            <person name="Chapman J."/>
            <person name="Pham J."/>
            <person name="Shu S."/>
            <person name="Neupane R."/>
            <person name="Cipriano M."/>
            <person name="Mancuso J."/>
            <person name="Tu H."/>
            <person name="Salamov A."/>
            <person name="Lindquist E."/>
            <person name="Shapiro H."/>
            <person name="Lucas S."/>
            <person name="Grigoriev I.V."/>
            <person name="Cande W.Z."/>
            <person name="Fulton C."/>
            <person name="Rokhsar D.S."/>
            <person name="Dawson S.C."/>
        </authorList>
    </citation>
    <scope>NUCLEOTIDE SEQUENCE [LARGE SCALE GENOMIC DNA]</scope>
    <source>
        <strain evidence="2 3">NEG-M</strain>
    </source>
</reference>
<feature type="compositionally biased region" description="Low complexity" evidence="1">
    <location>
        <begin position="55"/>
        <end position="77"/>
    </location>
</feature>
<dbReference type="OMA" id="HSGAMTH"/>
<evidence type="ECO:0000313" key="2">
    <source>
        <dbReference type="EMBL" id="EFC45341.1"/>
    </source>
</evidence>
<name>D2VCP4_NAEGR</name>
<evidence type="ECO:0000313" key="3">
    <source>
        <dbReference type="Proteomes" id="UP000006671"/>
    </source>
</evidence>
<evidence type="ECO:0000256" key="1">
    <source>
        <dbReference type="SAM" id="MobiDB-lite"/>
    </source>
</evidence>
<dbReference type="RefSeq" id="XP_002678085.1">
    <property type="nucleotide sequence ID" value="XM_002678039.1"/>
</dbReference>
<feature type="compositionally biased region" description="Basic and acidic residues" evidence="1">
    <location>
        <begin position="15"/>
        <end position="26"/>
    </location>
</feature>
<dbReference type="InParanoid" id="D2VCP4"/>
<keyword evidence="3" id="KW-1185">Reference proteome</keyword>
<gene>
    <name evidence="2" type="ORF">NAEGRDRAFT_48473</name>
</gene>